<feature type="domain" description="Peptidase S1" evidence="2">
    <location>
        <begin position="24"/>
        <end position="292"/>
    </location>
</feature>
<dbReference type="Proteomes" id="UP000887578">
    <property type="component" value="Unplaced"/>
</dbReference>
<dbReference type="WBParaSite" id="PDA_v2.g14219.t1">
    <property type="protein sequence ID" value="PDA_v2.g14219.t1"/>
    <property type="gene ID" value="PDA_v2.g14219"/>
</dbReference>
<evidence type="ECO:0000259" key="2">
    <source>
        <dbReference type="PROSITE" id="PS50240"/>
    </source>
</evidence>
<feature type="chain" id="PRO_5037203395" evidence="1">
    <location>
        <begin position="19"/>
        <end position="346"/>
    </location>
</feature>
<dbReference type="PROSITE" id="PS00134">
    <property type="entry name" value="TRYPSIN_HIS"/>
    <property type="match status" value="1"/>
</dbReference>
<dbReference type="InterPro" id="IPR051333">
    <property type="entry name" value="CLIP_Serine_Protease"/>
</dbReference>
<dbReference type="SMART" id="SM00020">
    <property type="entry name" value="Tryp_SPc"/>
    <property type="match status" value="1"/>
</dbReference>
<proteinExistence type="predicted"/>
<organism evidence="3 4">
    <name type="scientific">Panagrolaimus davidi</name>
    <dbReference type="NCBI Taxonomy" id="227884"/>
    <lineage>
        <taxon>Eukaryota</taxon>
        <taxon>Metazoa</taxon>
        <taxon>Ecdysozoa</taxon>
        <taxon>Nematoda</taxon>
        <taxon>Chromadorea</taxon>
        <taxon>Rhabditida</taxon>
        <taxon>Tylenchina</taxon>
        <taxon>Panagrolaimomorpha</taxon>
        <taxon>Panagrolaimoidea</taxon>
        <taxon>Panagrolaimidae</taxon>
        <taxon>Panagrolaimus</taxon>
    </lineage>
</organism>
<evidence type="ECO:0000256" key="1">
    <source>
        <dbReference type="SAM" id="SignalP"/>
    </source>
</evidence>
<name>A0A914P9L1_9BILA</name>
<dbReference type="GO" id="GO:0004252">
    <property type="term" value="F:serine-type endopeptidase activity"/>
    <property type="evidence" value="ECO:0007669"/>
    <property type="project" value="InterPro"/>
</dbReference>
<dbReference type="Gene3D" id="2.40.10.10">
    <property type="entry name" value="Trypsin-like serine proteases"/>
    <property type="match status" value="1"/>
</dbReference>
<sequence>MKVGFLLLLFSFGILCDCFNEQRVLNGFEADTNVFNNVVRVHAIYNMLSQATNATLLDEIKANPNVPKDFKMLPLFCETCTGTIISDRHILTAAHCVMDSRCRNSVNGGVIIDYVPVDRTFDASKPVLNVSEHAITTTFHAHDFKWQHFQHDIAIIEFNLPKGVKLGEPVLLAKNYAEGENDVGVNVGYGNINPTANEVSKIAMQINLPILPTCKSNDTEHPVICAGNSTHRPDHGDSGGPLFFTAADGKQYQIGIVHDGAKFDGTADEKNPDVTTFIRISAYCGWITNTTNNEVHCVDMPPRAVDPAEVPTEAPKAAPQNGSNSMSKNIFIILFTITFLNIAFMW</sequence>
<reference evidence="4" key="1">
    <citation type="submission" date="2022-11" db="UniProtKB">
        <authorList>
            <consortium name="WormBaseParasite"/>
        </authorList>
    </citation>
    <scope>IDENTIFICATION</scope>
</reference>
<dbReference type="InterPro" id="IPR018114">
    <property type="entry name" value="TRYPSIN_HIS"/>
</dbReference>
<dbReference type="PANTHER" id="PTHR24260">
    <property type="match status" value="1"/>
</dbReference>
<dbReference type="AlphaFoldDB" id="A0A914P9L1"/>
<dbReference type="Pfam" id="PF00089">
    <property type="entry name" value="Trypsin"/>
    <property type="match status" value="1"/>
</dbReference>
<dbReference type="InterPro" id="IPR001314">
    <property type="entry name" value="Peptidase_S1A"/>
</dbReference>
<accession>A0A914P9L1</accession>
<dbReference type="InterPro" id="IPR009003">
    <property type="entry name" value="Peptidase_S1_PA"/>
</dbReference>
<keyword evidence="1" id="KW-0732">Signal</keyword>
<dbReference type="SUPFAM" id="SSF50494">
    <property type="entry name" value="Trypsin-like serine proteases"/>
    <property type="match status" value="1"/>
</dbReference>
<dbReference type="PANTHER" id="PTHR24260:SF136">
    <property type="entry name" value="GH08193P-RELATED"/>
    <property type="match status" value="1"/>
</dbReference>
<dbReference type="GO" id="GO:0006508">
    <property type="term" value="P:proteolysis"/>
    <property type="evidence" value="ECO:0007669"/>
    <property type="project" value="InterPro"/>
</dbReference>
<feature type="signal peptide" evidence="1">
    <location>
        <begin position="1"/>
        <end position="18"/>
    </location>
</feature>
<protein>
    <submittedName>
        <fullName evidence="4">Peptidase S1 domain-containing protein</fullName>
    </submittedName>
</protein>
<dbReference type="PROSITE" id="PS50240">
    <property type="entry name" value="TRYPSIN_DOM"/>
    <property type="match status" value="1"/>
</dbReference>
<dbReference type="InterPro" id="IPR043504">
    <property type="entry name" value="Peptidase_S1_PA_chymotrypsin"/>
</dbReference>
<keyword evidence="3" id="KW-1185">Reference proteome</keyword>
<dbReference type="PRINTS" id="PR00722">
    <property type="entry name" value="CHYMOTRYPSIN"/>
</dbReference>
<dbReference type="InterPro" id="IPR001254">
    <property type="entry name" value="Trypsin_dom"/>
</dbReference>
<evidence type="ECO:0000313" key="3">
    <source>
        <dbReference type="Proteomes" id="UP000887578"/>
    </source>
</evidence>
<evidence type="ECO:0000313" key="4">
    <source>
        <dbReference type="WBParaSite" id="PDA_v2.g14219.t1"/>
    </source>
</evidence>